<reference evidence="2 3" key="1">
    <citation type="submission" date="2014-04" db="EMBL/GenBank/DDBJ databases">
        <title>A comprehensive comparison of genomes of Erythrobacter spp. strains.</title>
        <authorList>
            <person name="Zheng Q."/>
        </authorList>
    </citation>
    <scope>NUCLEOTIDE SEQUENCE [LARGE SCALE GENOMIC DNA]</scope>
    <source>
        <strain evidence="2 3">DSM 6997</strain>
    </source>
</reference>
<evidence type="ECO:0000256" key="1">
    <source>
        <dbReference type="SAM" id="SignalP"/>
    </source>
</evidence>
<dbReference type="RefSeq" id="WP_034959980.1">
    <property type="nucleotide sequence ID" value="NZ_JMIW01000003.1"/>
</dbReference>
<dbReference type="OrthoDB" id="5559625at2"/>
<dbReference type="Pfam" id="PF13728">
    <property type="entry name" value="TraF"/>
    <property type="match status" value="1"/>
</dbReference>
<gene>
    <name evidence="2" type="ORF">EH31_10620</name>
</gene>
<dbReference type="EMBL" id="JMIW01000003">
    <property type="protein sequence ID" value="KEO90532.1"/>
    <property type="molecule type" value="Genomic_DNA"/>
</dbReference>
<dbReference type="eggNOG" id="COG0526">
    <property type="taxonomic scope" value="Bacteria"/>
</dbReference>
<name>A0A074MY39_ERYLO</name>
<comment type="caution">
    <text evidence="2">The sequence shown here is derived from an EMBL/GenBank/DDBJ whole genome shotgun (WGS) entry which is preliminary data.</text>
</comment>
<dbReference type="NCBIfam" id="TIGR02740">
    <property type="entry name" value="TraF-like"/>
    <property type="match status" value="1"/>
</dbReference>
<evidence type="ECO:0000313" key="3">
    <source>
        <dbReference type="Proteomes" id="UP000027647"/>
    </source>
</evidence>
<feature type="chain" id="PRO_5001699111" evidence="1">
    <location>
        <begin position="23"/>
        <end position="268"/>
    </location>
</feature>
<dbReference type="STRING" id="1044.EH31_10620"/>
<dbReference type="InterPro" id="IPR039555">
    <property type="entry name" value="TraF/TrbB"/>
</dbReference>
<dbReference type="AlphaFoldDB" id="A0A074MY39"/>
<evidence type="ECO:0000313" key="2">
    <source>
        <dbReference type="EMBL" id="KEO90532.1"/>
    </source>
</evidence>
<organism evidence="2 3">
    <name type="scientific">Erythrobacter longus</name>
    <dbReference type="NCBI Taxonomy" id="1044"/>
    <lineage>
        <taxon>Bacteria</taxon>
        <taxon>Pseudomonadati</taxon>
        <taxon>Pseudomonadota</taxon>
        <taxon>Alphaproteobacteria</taxon>
        <taxon>Sphingomonadales</taxon>
        <taxon>Erythrobacteraceae</taxon>
        <taxon>Erythrobacter/Porphyrobacter group</taxon>
        <taxon>Erythrobacter</taxon>
    </lineage>
</organism>
<accession>A0A074MY39</accession>
<dbReference type="SUPFAM" id="SSF52833">
    <property type="entry name" value="Thioredoxin-like"/>
    <property type="match status" value="1"/>
</dbReference>
<dbReference type="InterPro" id="IPR036249">
    <property type="entry name" value="Thioredoxin-like_sf"/>
</dbReference>
<dbReference type="Proteomes" id="UP000027647">
    <property type="component" value="Unassembled WGS sequence"/>
</dbReference>
<sequence length="268" mass="30248">MKKLAVLSLAAIAATVTGPSLAQTVANQDRDEFYCEERKLGSWFYCNSEKAKRETRERAAAAAPSPEPAMKRMEAITQQLDELKARAILDPTQDNIVNYIRFQRQQLDRASTFADVWSRALWQNPELDYTLQRPVGTLAKQTWLEDRRDQRTGSMEALTQRYGVFYFYSSTCSACRTFSPVMRALSDRYGLEVLAVSMDGGPNEHFPNFVIDQGQYQRMGLQGGTVPATVLFDTHTEQPIPIGYGVMAADDVMQRIFSLTQLEPGSDY</sequence>
<keyword evidence="1" id="KW-0732">Signal</keyword>
<dbReference type="Gene3D" id="3.40.30.10">
    <property type="entry name" value="Glutaredoxin"/>
    <property type="match status" value="1"/>
</dbReference>
<feature type="signal peptide" evidence="1">
    <location>
        <begin position="1"/>
        <end position="22"/>
    </location>
</feature>
<dbReference type="InterPro" id="IPR014111">
    <property type="entry name" value="T4SS_TraF-like"/>
</dbReference>
<keyword evidence="3" id="KW-1185">Reference proteome</keyword>
<protein>
    <submittedName>
        <fullName evidence="2">Conjugal transfer protein TraF</fullName>
    </submittedName>
</protein>
<proteinExistence type="predicted"/>